<evidence type="ECO:0000256" key="4">
    <source>
        <dbReference type="ARBA" id="ARBA00022777"/>
    </source>
</evidence>
<dbReference type="UniPathway" id="UPA00109">
    <property type="reaction ID" value="UER00182"/>
</dbReference>
<feature type="active site" description="Proton acceptor" evidence="6">
    <location>
        <position position="147"/>
    </location>
</feature>
<comment type="function">
    <text evidence="6">Catalyzes the phosphorylation of D-fructose 6-phosphate, the first committing step of glycolysis. Uses inorganic phosphate (PPi) as phosphoryl donor instead of ATP like common ATP-dependent phosphofructokinases (ATP-PFKs), which renders the reaction reversible, and can thus function both in glycolysis and gluconeogenesis. Consistently, PPi-PFK can replace the enzymes of both the forward (ATP-PFK) and reverse (fructose-bisphosphatase (FBPase)) reactions.</text>
</comment>
<dbReference type="GO" id="GO:0003872">
    <property type="term" value="F:6-phosphofructokinase activity"/>
    <property type="evidence" value="ECO:0007669"/>
    <property type="project" value="UniProtKB-UniRule"/>
</dbReference>
<evidence type="ECO:0000256" key="6">
    <source>
        <dbReference type="HAMAP-Rule" id="MF_01978"/>
    </source>
</evidence>
<comment type="cofactor">
    <cofactor evidence="1 6">
        <name>Mg(2+)</name>
        <dbReference type="ChEBI" id="CHEBI:18420"/>
    </cofactor>
</comment>
<dbReference type="Gene3D" id="3.40.50.460">
    <property type="entry name" value="Phosphofructokinase domain"/>
    <property type="match status" value="1"/>
</dbReference>
<evidence type="ECO:0000256" key="2">
    <source>
        <dbReference type="ARBA" id="ARBA00022679"/>
    </source>
</evidence>
<dbReference type="InterPro" id="IPR000023">
    <property type="entry name" value="Phosphofructokinase_dom"/>
</dbReference>
<dbReference type="PANTHER" id="PTHR45770">
    <property type="entry name" value="ATP-DEPENDENT 6-PHOSPHOFRUCTOKINASE 1"/>
    <property type="match status" value="1"/>
</dbReference>
<keyword evidence="9" id="KW-1185">Reference proteome</keyword>
<feature type="binding site" evidence="6">
    <location>
        <begin position="145"/>
        <end position="147"/>
    </location>
    <ligand>
        <name>substrate</name>
    </ligand>
</feature>
<comment type="activity regulation">
    <text evidence="6">Non-allosteric.</text>
</comment>
<dbReference type="EC" id="2.7.1.90" evidence="6"/>
<comment type="pathway">
    <text evidence="6">Carbohydrate degradation; glycolysis; D-glyceraldehyde 3-phosphate and glycerone phosphate from D-glucose: step 3/4.</text>
</comment>
<dbReference type="STRING" id="1120996.SAMN02746066_01358"/>
<feature type="domain" description="Phosphofructokinase" evidence="7">
    <location>
        <begin position="7"/>
        <end position="325"/>
    </location>
</feature>
<dbReference type="AlphaFoldDB" id="A0A1M7HGG9"/>
<dbReference type="Pfam" id="PF00365">
    <property type="entry name" value="PFK"/>
    <property type="match status" value="1"/>
</dbReference>
<feature type="site" description="Important for catalytic activity; stabilizes the transition state when the phosphoryl donor is PPi" evidence="6">
    <location>
        <position position="144"/>
    </location>
</feature>
<dbReference type="OrthoDB" id="9802503at2"/>
<keyword evidence="6" id="KW-0324">Glycolysis</keyword>
<feature type="binding site" evidence="6">
    <location>
        <begin position="191"/>
        <end position="193"/>
    </location>
    <ligand>
        <name>substrate</name>
    </ligand>
</feature>
<dbReference type="Proteomes" id="UP000184038">
    <property type="component" value="Unassembled WGS sequence"/>
</dbReference>
<dbReference type="InterPro" id="IPR022953">
    <property type="entry name" value="ATP_PFK"/>
</dbReference>
<keyword evidence="5 6" id="KW-0460">Magnesium</keyword>
<feature type="binding site" evidence="6">
    <location>
        <position position="14"/>
    </location>
    <ligand>
        <name>diphosphate</name>
        <dbReference type="ChEBI" id="CHEBI:33019"/>
    </ligand>
</feature>
<dbReference type="Gene3D" id="3.40.50.450">
    <property type="match status" value="1"/>
</dbReference>
<dbReference type="SUPFAM" id="SSF53784">
    <property type="entry name" value="Phosphofructokinase"/>
    <property type="match status" value="1"/>
</dbReference>
<keyword evidence="4 6" id="KW-0418">Kinase</keyword>
<protein>
    <recommendedName>
        <fullName evidence="6">Pyrophosphate--fructose 6-phosphate 1-phosphotransferase</fullName>
        <ecNumber evidence="6">2.7.1.90</ecNumber>
    </recommendedName>
    <alternativeName>
        <fullName evidence="6">6-phosphofructokinase, pyrophosphate dependent</fullName>
    </alternativeName>
    <alternativeName>
        <fullName evidence="6">PPi-dependent phosphofructokinase</fullName>
        <shortName evidence="6">PPi-PFK</shortName>
    </alternativeName>
    <alternativeName>
        <fullName evidence="6">Pyrophosphate-dependent 6-phosphofructose-1-kinase</fullName>
    </alternativeName>
</protein>
<dbReference type="HAMAP" id="MF_01978">
    <property type="entry name" value="Phosphofructokinase_II_B2"/>
    <property type="match status" value="1"/>
</dbReference>
<evidence type="ECO:0000256" key="3">
    <source>
        <dbReference type="ARBA" id="ARBA00022723"/>
    </source>
</evidence>
<dbReference type="GO" id="GO:0005737">
    <property type="term" value="C:cytoplasm"/>
    <property type="evidence" value="ECO:0007669"/>
    <property type="project" value="UniProtKB-SubCell"/>
</dbReference>
<keyword evidence="3 6" id="KW-0479">Metal-binding</keyword>
<gene>
    <name evidence="6" type="primary">pfp</name>
    <name evidence="8" type="ORF">SAMN02746066_01358</name>
</gene>
<dbReference type="GO" id="GO:0046872">
    <property type="term" value="F:metal ion binding"/>
    <property type="evidence" value="ECO:0007669"/>
    <property type="project" value="UniProtKB-KW"/>
</dbReference>
<feature type="binding site" evidence="6">
    <location>
        <position position="248"/>
    </location>
    <ligand>
        <name>substrate</name>
    </ligand>
</feature>
<evidence type="ECO:0000259" key="7">
    <source>
        <dbReference type="Pfam" id="PF00365"/>
    </source>
</evidence>
<name>A0A1M7HGG9_9FIRM</name>
<comment type="caution">
    <text evidence="6">Lacks conserved residue(s) required for the propagation of feature annotation.</text>
</comment>
<dbReference type="InterPro" id="IPR050929">
    <property type="entry name" value="PFKA"/>
</dbReference>
<comment type="similarity">
    <text evidence="6">Belongs to the phosphofructokinase type A (PFKA) family. PPi-dependent PFK group II subfamily. Clade 'B2' sub-subfamily.</text>
</comment>
<dbReference type="NCBIfam" id="NF010675">
    <property type="entry name" value="PRK14072.1"/>
    <property type="match status" value="1"/>
</dbReference>
<dbReference type="PRINTS" id="PR00476">
    <property type="entry name" value="PHFRCTKINASE"/>
</dbReference>
<comment type="subcellular location">
    <subcellularLocation>
        <location evidence="6">Cytoplasm</location>
    </subcellularLocation>
</comment>
<evidence type="ECO:0000256" key="5">
    <source>
        <dbReference type="ARBA" id="ARBA00022842"/>
    </source>
</evidence>
<feature type="site" description="Important for catalytic activity and substrate specificity; stabilizes the transition state when the phosphoryl donor is PPi; prevents ATP from binding by mimicking the alpha-phosphate group of ATP" evidence="6">
    <location>
        <position position="118"/>
    </location>
</feature>
<dbReference type="GO" id="GO:0006002">
    <property type="term" value="P:fructose 6-phosphate metabolic process"/>
    <property type="evidence" value="ECO:0007669"/>
    <property type="project" value="InterPro"/>
</dbReference>
<feature type="binding site" evidence="6">
    <location>
        <position position="117"/>
    </location>
    <ligand>
        <name>Mg(2+)</name>
        <dbReference type="ChEBI" id="CHEBI:18420"/>
        <note>catalytic</note>
    </ligand>
</feature>
<evidence type="ECO:0000313" key="9">
    <source>
        <dbReference type="Proteomes" id="UP000184038"/>
    </source>
</evidence>
<dbReference type="GO" id="GO:0047334">
    <property type="term" value="F:diphosphate-fructose-6-phosphate 1-phosphotransferase activity"/>
    <property type="evidence" value="ECO:0007669"/>
    <property type="project" value="UniProtKB-EC"/>
</dbReference>
<dbReference type="RefSeq" id="WP_073285078.1">
    <property type="nucleotide sequence ID" value="NZ_FRCP01000008.1"/>
</dbReference>
<comment type="subunit">
    <text evidence="6">Homodimer.</text>
</comment>
<proteinExistence type="inferred from homology"/>
<comment type="catalytic activity">
    <reaction evidence="6">
        <text>beta-D-fructose 6-phosphate + diphosphate = beta-D-fructose 1,6-bisphosphate + phosphate + H(+)</text>
        <dbReference type="Rhea" id="RHEA:13613"/>
        <dbReference type="ChEBI" id="CHEBI:15378"/>
        <dbReference type="ChEBI" id="CHEBI:32966"/>
        <dbReference type="ChEBI" id="CHEBI:33019"/>
        <dbReference type="ChEBI" id="CHEBI:43474"/>
        <dbReference type="ChEBI" id="CHEBI:57634"/>
        <dbReference type="EC" id="2.7.1.90"/>
    </reaction>
</comment>
<dbReference type="InterPro" id="IPR011404">
    <property type="entry name" value="PPi-PFK"/>
</dbReference>
<dbReference type="EMBL" id="FRCP01000008">
    <property type="protein sequence ID" value="SHM27596.1"/>
    <property type="molecule type" value="Genomic_DNA"/>
</dbReference>
<dbReference type="InterPro" id="IPR035966">
    <property type="entry name" value="PKF_sf"/>
</dbReference>
<sequence>MSLKINCLIAQSGGPTTAINSSLAGVIHQALQSTNVDKIYGSLNGIQGVLKDDLIDLTETFHIDSNNLSTLINTPSMFLGSCRYKLSDPLVDDSDYRTIFQLFSNYNIKYFFYIGGNDSMDTVNKLSSFALKHNIDVRVIGIPKTIDNDLTCIDHTPGFGSAAKYIASSILEISHDAYIYDTKSVSIVEIMGRNAGWLTAASALARTGYSDAPHLIYLPEHPFSTASFVNDVREQLQKRNHVIIAVSEGIKDPAGKYISANSTGTDQFGHVMLSGTGKYLENLIKNTINCKVRSIELNVLQRCASHISSRTDLDEAYELGKKAFNLADQGETAKMATLTRTSNIPYTVTYGSTNVSNVANVEKCVPREWITVSGNDVTKELVDYIYPLIQGEVPLTYHNGIPAYLSVDHLFR</sequence>
<keyword evidence="6" id="KW-0963">Cytoplasm</keyword>
<organism evidence="8 9">
    <name type="scientific">Anaerosporobacter mobilis DSM 15930</name>
    <dbReference type="NCBI Taxonomy" id="1120996"/>
    <lineage>
        <taxon>Bacteria</taxon>
        <taxon>Bacillati</taxon>
        <taxon>Bacillota</taxon>
        <taxon>Clostridia</taxon>
        <taxon>Lachnospirales</taxon>
        <taxon>Lachnospiraceae</taxon>
        <taxon>Anaerosporobacter</taxon>
    </lineage>
</organism>
<accession>A0A1M7HGG9</accession>
<dbReference type="PIRSF" id="PIRSF036483">
    <property type="entry name" value="PFK_XF0274"/>
    <property type="match status" value="1"/>
</dbReference>
<reference evidence="8 9" key="1">
    <citation type="submission" date="2016-11" db="EMBL/GenBank/DDBJ databases">
        <authorList>
            <person name="Jaros S."/>
            <person name="Januszkiewicz K."/>
            <person name="Wedrychowicz H."/>
        </authorList>
    </citation>
    <scope>NUCLEOTIDE SEQUENCE [LARGE SCALE GENOMIC DNA]</scope>
    <source>
        <strain evidence="8 9">DSM 15930</strain>
    </source>
</reference>
<evidence type="ECO:0000313" key="8">
    <source>
        <dbReference type="EMBL" id="SHM27596.1"/>
    </source>
</evidence>
<evidence type="ECO:0000256" key="1">
    <source>
        <dbReference type="ARBA" id="ARBA00001946"/>
    </source>
</evidence>
<keyword evidence="2 6" id="KW-0808">Transferase</keyword>